<name>A0ABQ6CI64_9HYPH</name>
<dbReference type="InterPro" id="IPR011250">
    <property type="entry name" value="OMP/PagP_B-barrel"/>
</dbReference>
<feature type="domain" description="Outer membrane protein beta-barrel" evidence="3">
    <location>
        <begin position="12"/>
        <end position="244"/>
    </location>
</feature>
<evidence type="ECO:0000256" key="1">
    <source>
        <dbReference type="ARBA" id="ARBA00022729"/>
    </source>
</evidence>
<keyword evidence="5" id="KW-1185">Reference proteome</keyword>
<gene>
    <name evidence="4" type="ORF">GCM10007874_30450</name>
</gene>
<dbReference type="EMBL" id="BSPC01000026">
    <property type="protein sequence ID" value="GLS20028.1"/>
    <property type="molecule type" value="Genomic_DNA"/>
</dbReference>
<evidence type="ECO:0000313" key="4">
    <source>
        <dbReference type="EMBL" id="GLS20028.1"/>
    </source>
</evidence>
<dbReference type="SUPFAM" id="SSF56925">
    <property type="entry name" value="OMPA-like"/>
    <property type="match status" value="1"/>
</dbReference>
<comment type="caution">
    <text evidence="4">The sequence shown here is derived from an EMBL/GenBank/DDBJ whole genome shotgun (WGS) entry which is preliminary data.</text>
</comment>
<accession>A0ABQ6CI64</accession>
<protein>
    <submittedName>
        <fullName evidence="4">Outer surface protein</fullName>
    </submittedName>
</protein>
<dbReference type="Pfam" id="PF13505">
    <property type="entry name" value="OMP_b-brl"/>
    <property type="match status" value="1"/>
</dbReference>
<feature type="signal peptide" evidence="2">
    <location>
        <begin position="1"/>
        <end position="23"/>
    </location>
</feature>
<dbReference type="InterPro" id="IPR027385">
    <property type="entry name" value="Beta-barrel_OMP"/>
</dbReference>
<evidence type="ECO:0000313" key="5">
    <source>
        <dbReference type="Proteomes" id="UP001156882"/>
    </source>
</evidence>
<evidence type="ECO:0000256" key="2">
    <source>
        <dbReference type="SAM" id="SignalP"/>
    </source>
</evidence>
<evidence type="ECO:0000259" key="3">
    <source>
        <dbReference type="Pfam" id="PF13505"/>
    </source>
</evidence>
<dbReference type="RefSeq" id="WP_284313107.1">
    <property type="nucleotide sequence ID" value="NZ_BSPC01000026.1"/>
</dbReference>
<dbReference type="Proteomes" id="UP001156882">
    <property type="component" value="Unassembled WGS sequence"/>
</dbReference>
<feature type="chain" id="PRO_5045205525" evidence="2">
    <location>
        <begin position="24"/>
        <end position="246"/>
    </location>
</feature>
<keyword evidence="1 2" id="KW-0732">Signal</keyword>
<reference evidence="5" key="1">
    <citation type="journal article" date="2019" name="Int. J. Syst. Evol. Microbiol.">
        <title>The Global Catalogue of Microorganisms (GCM) 10K type strain sequencing project: providing services to taxonomists for standard genome sequencing and annotation.</title>
        <authorList>
            <consortium name="The Broad Institute Genomics Platform"/>
            <consortium name="The Broad Institute Genome Sequencing Center for Infectious Disease"/>
            <person name="Wu L."/>
            <person name="Ma J."/>
        </authorList>
    </citation>
    <scope>NUCLEOTIDE SEQUENCE [LARGE SCALE GENOMIC DNA]</scope>
    <source>
        <strain evidence="5">NBRC 101365</strain>
    </source>
</reference>
<organism evidence="4 5">
    <name type="scientific">Labrys miyagiensis</name>
    <dbReference type="NCBI Taxonomy" id="346912"/>
    <lineage>
        <taxon>Bacteria</taxon>
        <taxon>Pseudomonadati</taxon>
        <taxon>Pseudomonadota</taxon>
        <taxon>Alphaproteobacteria</taxon>
        <taxon>Hyphomicrobiales</taxon>
        <taxon>Xanthobacteraceae</taxon>
        <taxon>Labrys</taxon>
    </lineage>
</organism>
<proteinExistence type="predicted"/>
<sequence>MRRLAWPFLATLAVLAAPTLAQAGLLPPLPALDETGSLDDGDSGANWYLRGSAGVSLPASPSLRPYTVPGVATRGEVLHAGWAVGGAVGYQWGWLRSDISLDYLGRRDFSERFTGACGTGCSGTLKGEFSAVPVLANFYYDIGTWKGLTPYLGAGLGVAHLHWDDLKLAGQCNGPCPAASGEGHWRFAWQVGAGVSYAVSEKVTVDADYRLLDLGKAGAGSTATGSVAADTIWDNELRISLRYKLN</sequence>
<dbReference type="Gene3D" id="2.40.160.20">
    <property type="match status" value="1"/>
</dbReference>